<dbReference type="Gene3D" id="3.30.479.10">
    <property type="entry name" value="6-pyruvoyl tetrahydropterin synthase/QueD"/>
    <property type="match status" value="1"/>
</dbReference>
<dbReference type="GO" id="GO:0070497">
    <property type="term" value="F:6-carboxytetrahydropterin synthase activity"/>
    <property type="evidence" value="ECO:0007669"/>
    <property type="project" value="UniProtKB-EC"/>
</dbReference>
<organism evidence="7 8">
    <name type="scientific">Limosilactobacillus ingluviei DSM 15946</name>
    <dbReference type="NCBI Taxonomy" id="1423760"/>
    <lineage>
        <taxon>Bacteria</taxon>
        <taxon>Bacillati</taxon>
        <taxon>Bacillota</taxon>
        <taxon>Bacilli</taxon>
        <taxon>Lactobacillales</taxon>
        <taxon>Lactobacillaceae</taxon>
        <taxon>Limosilactobacillus</taxon>
    </lineage>
</organism>
<name>A0A0R1U582_9LACO</name>
<comment type="similarity">
    <text evidence="2">Belongs to the PTPS family. QueD subfamily.</text>
</comment>
<dbReference type="Proteomes" id="UP000050816">
    <property type="component" value="Unassembled WGS sequence"/>
</dbReference>
<accession>A0A0R1U582</accession>
<dbReference type="SUPFAM" id="SSF55620">
    <property type="entry name" value="Tetrahydrobiopterin biosynthesis enzymes-like"/>
    <property type="match status" value="1"/>
</dbReference>
<evidence type="ECO:0000256" key="6">
    <source>
        <dbReference type="ARBA" id="ARBA00048807"/>
    </source>
</evidence>
<dbReference type="PATRIC" id="fig|1423760.3.peg.360"/>
<evidence type="ECO:0000256" key="5">
    <source>
        <dbReference type="ARBA" id="ARBA00031449"/>
    </source>
</evidence>
<dbReference type="InterPro" id="IPR017543">
    <property type="entry name" value="6-PTP_synth-rel_bac"/>
</dbReference>
<evidence type="ECO:0000313" key="7">
    <source>
        <dbReference type="EMBL" id="KRL88401.1"/>
    </source>
</evidence>
<reference evidence="7 8" key="1">
    <citation type="journal article" date="2015" name="Genome Announc.">
        <title>Expanding the biotechnology potential of lactobacilli through comparative genomics of 213 strains and associated genera.</title>
        <authorList>
            <person name="Sun Z."/>
            <person name="Harris H.M."/>
            <person name="McCann A."/>
            <person name="Guo C."/>
            <person name="Argimon S."/>
            <person name="Zhang W."/>
            <person name="Yang X."/>
            <person name="Jeffery I.B."/>
            <person name="Cooney J.C."/>
            <person name="Kagawa T.F."/>
            <person name="Liu W."/>
            <person name="Song Y."/>
            <person name="Salvetti E."/>
            <person name="Wrobel A."/>
            <person name="Rasinkangas P."/>
            <person name="Parkhill J."/>
            <person name="Rea M.C."/>
            <person name="O'Sullivan O."/>
            <person name="Ritari J."/>
            <person name="Douillard F.P."/>
            <person name="Paul Ross R."/>
            <person name="Yang R."/>
            <person name="Briner A.E."/>
            <person name="Felis G.E."/>
            <person name="de Vos W.M."/>
            <person name="Barrangou R."/>
            <person name="Klaenhammer T.R."/>
            <person name="Caufield P.W."/>
            <person name="Cui Y."/>
            <person name="Zhang H."/>
            <person name="O'Toole P.W."/>
        </authorList>
    </citation>
    <scope>NUCLEOTIDE SEQUENCE [LARGE SCALE GENOMIC DNA]</scope>
    <source>
        <strain evidence="7 8">DSM 15946</strain>
    </source>
</reference>
<dbReference type="Pfam" id="PF01242">
    <property type="entry name" value="PTPS"/>
    <property type="match status" value="1"/>
</dbReference>
<sequence>MKKMEKRYSYRLHFYLNASHAMRWNNQMGEEHPHTWELICQVARGSDEHFIRFNEIEEQIQTIIDPLQGQFLNLVPPFDQENPSLEKLGEYFFDQIDHQLATVHCFLTQLEIGESPTRFFLVKRG</sequence>
<comment type="caution">
    <text evidence="7">The sequence shown here is derived from an EMBL/GenBank/DDBJ whole genome shotgun (WGS) entry which is preliminary data.</text>
</comment>
<dbReference type="EMBL" id="AZFK01000077">
    <property type="protein sequence ID" value="KRL88401.1"/>
    <property type="molecule type" value="Genomic_DNA"/>
</dbReference>
<dbReference type="NCBIfam" id="TIGR03112">
    <property type="entry name" value="6_pyr_pter_rel"/>
    <property type="match status" value="1"/>
</dbReference>
<dbReference type="EC" id="4.1.2.50" evidence="3"/>
<evidence type="ECO:0000256" key="2">
    <source>
        <dbReference type="ARBA" id="ARBA00008900"/>
    </source>
</evidence>
<evidence type="ECO:0000313" key="8">
    <source>
        <dbReference type="Proteomes" id="UP000050816"/>
    </source>
</evidence>
<evidence type="ECO:0000256" key="1">
    <source>
        <dbReference type="ARBA" id="ARBA00005061"/>
    </source>
</evidence>
<dbReference type="UniPathway" id="UPA00391"/>
<dbReference type="AlphaFoldDB" id="A0A0R1U582"/>
<dbReference type="InterPro" id="IPR007115">
    <property type="entry name" value="6-PTP_synth/QueD"/>
</dbReference>
<comment type="pathway">
    <text evidence="1">Purine metabolism; 7-cyano-7-deazaguanine biosynthesis.</text>
</comment>
<gene>
    <name evidence="7" type="ORF">FC43_GL000343</name>
</gene>
<evidence type="ECO:0000256" key="4">
    <source>
        <dbReference type="ARBA" id="ARBA00018141"/>
    </source>
</evidence>
<dbReference type="InterPro" id="IPR038418">
    <property type="entry name" value="6-PTP_synth/QueD_sf"/>
</dbReference>
<proteinExistence type="inferred from homology"/>
<evidence type="ECO:0000256" key="3">
    <source>
        <dbReference type="ARBA" id="ARBA00012982"/>
    </source>
</evidence>
<comment type="catalytic activity">
    <reaction evidence="6">
        <text>7,8-dihydroneopterin 3'-triphosphate + H2O = 6-carboxy-5,6,7,8-tetrahydropterin + triphosphate + acetaldehyde + 2 H(+)</text>
        <dbReference type="Rhea" id="RHEA:27966"/>
        <dbReference type="ChEBI" id="CHEBI:15343"/>
        <dbReference type="ChEBI" id="CHEBI:15377"/>
        <dbReference type="ChEBI" id="CHEBI:15378"/>
        <dbReference type="ChEBI" id="CHEBI:18036"/>
        <dbReference type="ChEBI" id="CHEBI:58462"/>
        <dbReference type="ChEBI" id="CHEBI:61032"/>
        <dbReference type="EC" id="4.1.2.50"/>
    </reaction>
</comment>
<protein>
    <recommendedName>
        <fullName evidence="4">6-carboxy-5,6,7,8-tetrahydropterin synthase</fullName>
        <ecNumber evidence="3">4.1.2.50</ecNumber>
    </recommendedName>
    <alternativeName>
        <fullName evidence="5">Queuosine biosynthesis protein QueD</fullName>
    </alternativeName>
</protein>